<keyword evidence="2" id="KW-1133">Transmembrane helix</keyword>
<feature type="region of interest" description="Disordered" evidence="1">
    <location>
        <begin position="1"/>
        <end position="184"/>
    </location>
</feature>
<keyword evidence="4" id="KW-1185">Reference proteome</keyword>
<evidence type="ECO:0000256" key="2">
    <source>
        <dbReference type="SAM" id="Phobius"/>
    </source>
</evidence>
<feature type="compositionally biased region" description="Pro residues" evidence="1">
    <location>
        <begin position="34"/>
        <end position="49"/>
    </location>
</feature>
<feature type="compositionally biased region" description="Low complexity" evidence="1">
    <location>
        <begin position="138"/>
        <end position="161"/>
    </location>
</feature>
<accession>A0ABW2D1U6</accession>
<comment type="caution">
    <text evidence="3">The sequence shown here is derived from an EMBL/GenBank/DDBJ whole genome shotgun (WGS) entry which is preliminary data.</text>
</comment>
<evidence type="ECO:0008006" key="5">
    <source>
        <dbReference type="Google" id="ProtNLM"/>
    </source>
</evidence>
<dbReference type="EMBL" id="JBHSXS010000075">
    <property type="protein sequence ID" value="MFC6887231.1"/>
    <property type="molecule type" value="Genomic_DNA"/>
</dbReference>
<keyword evidence="2" id="KW-0812">Transmembrane</keyword>
<proteinExistence type="predicted"/>
<organism evidence="3 4">
    <name type="scientific">Actinomadura yumaensis</name>
    <dbReference type="NCBI Taxonomy" id="111807"/>
    <lineage>
        <taxon>Bacteria</taxon>
        <taxon>Bacillati</taxon>
        <taxon>Actinomycetota</taxon>
        <taxon>Actinomycetes</taxon>
        <taxon>Streptosporangiales</taxon>
        <taxon>Thermomonosporaceae</taxon>
        <taxon>Actinomadura</taxon>
    </lineage>
</organism>
<dbReference type="Proteomes" id="UP001596380">
    <property type="component" value="Unassembled WGS sequence"/>
</dbReference>
<feature type="transmembrane region" description="Helical" evidence="2">
    <location>
        <begin position="194"/>
        <end position="215"/>
    </location>
</feature>
<dbReference type="RefSeq" id="WP_378064200.1">
    <property type="nucleotide sequence ID" value="NZ_JBHSXS010000075.1"/>
</dbReference>
<feature type="compositionally biased region" description="Low complexity" evidence="1">
    <location>
        <begin position="92"/>
        <end position="127"/>
    </location>
</feature>
<reference evidence="4" key="1">
    <citation type="journal article" date="2019" name="Int. J. Syst. Evol. Microbiol.">
        <title>The Global Catalogue of Microorganisms (GCM) 10K type strain sequencing project: providing services to taxonomists for standard genome sequencing and annotation.</title>
        <authorList>
            <consortium name="The Broad Institute Genomics Platform"/>
            <consortium name="The Broad Institute Genome Sequencing Center for Infectious Disease"/>
            <person name="Wu L."/>
            <person name="Ma J."/>
        </authorList>
    </citation>
    <scope>NUCLEOTIDE SEQUENCE [LARGE SCALE GENOMIC DNA]</scope>
    <source>
        <strain evidence="4">JCM 3369</strain>
    </source>
</reference>
<feature type="non-terminal residue" evidence="3">
    <location>
        <position position="1"/>
    </location>
</feature>
<feature type="compositionally biased region" description="Basic and acidic residues" evidence="1">
    <location>
        <begin position="78"/>
        <end position="91"/>
    </location>
</feature>
<name>A0ABW2D1U6_9ACTN</name>
<keyword evidence="2" id="KW-0472">Membrane</keyword>
<gene>
    <name evidence="3" type="ORF">ACFQKB_46235</name>
</gene>
<evidence type="ECO:0000313" key="4">
    <source>
        <dbReference type="Proteomes" id="UP001596380"/>
    </source>
</evidence>
<sequence>RAGGPRRAPPSAPRTGRGDAAGRPPARDEDAARPQPPYPDESPAQPPPSRGGRGGRGGKGRAPKERAPKDRAKRPKGRAPENRRRPSRDVPYEAPQEPAYEDPAYPAYAEDPAYQQYQQAQEYPYDPGYQQEPEYQHDLGYQQDQGYQGEADYGESSAQAGPPSPSPPPARTARRGAKRGGPSGGLLGGLGPRVYFGAAGALGVVLVGVLVLVLVTGSGGGGGAAHAPRAALPPMGRAAATGPSPDSYSSSPSTQAYRTIAARTSDGAPLTEHELFPAEARTITTPDGRARPALRAKRLDRDCAAAVWGAATAGALRQGRCTQAGRATYADTRRGYAVSVTVFNLASAPDSDRVVQAIGDGRGAGFVLPLPAGSAQVDRFGQGYGMARGLAMGHYAVVAWAQRLDGKGDERDETLLSLLIEGGKAPSVLGRAARTSGGS</sequence>
<protein>
    <recommendedName>
        <fullName evidence="5">Serine/threonine protein kinase</fullName>
    </recommendedName>
</protein>
<evidence type="ECO:0000313" key="3">
    <source>
        <dbReference type="EMBL" id="MFC6887231.1"/>
    </source>
</evidence>
<evidence type="ECO:0000256" key="1">
    <source>
        <dbReference type="SAM" id="MobiDB-lite"/>
    </source>
</evidence>